<protein>
    <recommendedName>
        <fullName evidence="4">cysteine dioxygenase</fullName>
        <ecNumber evidence="4">1.13.11.20</ecNumber>
    </recommendedName>
</protein>
<dbReference type="GO" id="GO:0005773">
    <property type="term" value="C:vacuole"/>
    <property type="evidence" value="ECO:0007669"/>
    <property type="project" value="TreeGrafter"/>
</dbReference>
<dbReference type="AlphaFoldDB" id="A0A5J5AKL8"/>
<dbReference type="PANTHER" id="PTHR11802:SF349">
    <property type="entry name" value="SERINE CARBOXYPEPTIDASE-LIKE 46"/>
    <property type="match status" value="1"/>
</dbReference>
<evidence type="ECO:0000313" key="10">
    <source>
        <dbReference type="Proteomes" id="UP000325577"/>
    </source>
</evidence>
<sequence>MTVFSKLLFGTMHIKSYDWVVDAPCNTTANVNDLNSAVKPAGVQLAKVKVDSNFTAPCNASILYPADGGNMHCFTALTPCAVLDVLGPPYSDPDGRHCTYYHDFPFSNFTVDGISVPEEESEGYAWLEELEKPDNLTVIGAKLVWRKSGYKRYSLFTIGKVVIKGQPTNVSFKQYSGYIVTDQRHGRALFYYFVEAESYPLSRPLTMWLNGGPGCSSLAYGAFMEHGPFRVGKKGNLVKNDYSWNLASNMLYVESPLGFGFSYSNTSSNYMWNDDRTAKDNLRFIVKWLDEFPEYGDSDFFLAGQSYAGHYIPQLADLLQKYNSNPNNKPINLKGIALGNPLLDAEISVEAGDYLWTHGAISDETFMLQNMKCNYSKRFSEQSHDLYTEVCNNVFARISAEIGHNVDEKDLLLPQCLSPNLQFGHGTTLGKIHAEFAGRGIGGDPCLEDRVFYYLNKPEVQQALHANTTDVPVDYCFCSRSLSLSLSLTHTHIH</sequence>
<dbReference type="EMBL" id="CM018043">
    <property type="protein sequence ID" value="KAA8530332.1"/>
    <property type="molecule type" value="Genomic_DNA"/>
</dbReference>
<comment type="cofactor">
    <cofactor evidence="1">
        <name>Fe(2+)</name>
        <dbReference type="ChEBI" id="CHEBI:29033"/>
    </cofactor>
</comment>
<dbReference type="EC" id="1.13.11.20" evidence="4"/>
<dbReference type="GO" id="GO:0070483">
    <property type="term" value="P:detection of hypoxia"/>
    <property type="evidence" value="ECO:0007669"/>
    <property type="project" value="UniProtKB-ARBA"/>
</dbReference>
<dbReference type="SUPFAM" id="SSF53474">
    <property type="entry name" value="alpha/beta-Hydrolases"/>
    <property type="match status" value="1"/>
</dbReference>
<evidence type="ECO:0000256" key="7">
    <source>
        <dbReference type="ARBA" id="ARBA00023004"/>
    </source>
</evidence>
<dbReference type="GO" id="GO:0006508">
    <property type="term" value="P:proteolysis"/>
    <property type="evidence" value="ECO:0007669"/>
    <property type="project" value="InterPro"/>
</dbReference>
<gene>
    <name evidence="9" type="ORF">F0562_005041</name>
</gene>
<keyword evidence="7" id="KW-0408">Iron</keyword>
<dbReference type="GO" id="GO:0017172">
    <property type="term" value="F:cysteine dioxygenase activity"/>
    <property type="evidence" value="ECO:0007669"/>
    <property type="project" value="UniProtKB-EC"/>
</dbReference>
<dbReference type="InterPro" id="IPR001563">
    <property type="entry name" value="Peptidase_S10"/>
</dbReference>
<evidence type="ECO:0000256" key="8">
    <source>
        <dbReference type="ARBA" id="ARBA00024284"/>
    </source>
</evidence>
<dbReference type="GO" id="GO:0004185">
    <property type="term" value="F:serine-type carboxypeptidase activity"/>
    <property type="evidence" value="ECO:0007669"/>
    <property type="project" value="InterPro"/>
</dbReference>
<evidence type="ECO:0000256" key="3">
    <source>
        <dbReference type="ARBA" id="ARBA00009431"/>
    </source>
</evidence>
<dbReference type="Pfam" id="PF00450">
    <property type="entry name" value="Peptidase_S10"/>
    <property type="match status" value="1"/>
</dbReference>
<organism evidence="9 10">
    <name type="scientific">Nyssa sinensis</name>
    <dbReference type="NCBI Taxonomy" id="561372"/>
    <lineage>
        <taxon>Eukaryota</taxon>
        <taxon>Viridiplantae</taxon>
        <taxon>Streptophyta</taxon>
        <taxon>Embryophyta</taxon>
        <taxon>Tracheophyta</taxon>
        <taxon>Spermatophyta</taxon>
        <taxon>Magnoliopsida</taxon>
        <taxon>eudicotyledons</taxon>
        <taxon>Gunneridae</taxon>
        <taxon>Pentapetalae</taxon>
        <taxon>asterids</taxon>
        <taxon>Cornales</taxon>
        <taxon>Nyssaceae</taxon>
        <taxon>Nyssa</taxon>
    </lineage>
</organism>
<name>A0A5J5AKL8_9ASTE</name>
<dbReference type="Pfam" id="PF07847">
    <property type="entry name" value="PCO_ADO"/>
    <property type="match status" value="1"/>
</dbReference>
<dbReference type="SUPFAM" id="SSF51182">
    <property type="entry name" value="RmlC-like cupins"/>
    <property type="match status" value="1"/>
</dbReference>
<dbReference type="PRINTS" id="PR00724">
    <property type="entry name" value="CRBOXYPTASEC"/>
</dbReference>
<comment type="catalytic activity">
    <reaction evidence="8">
        <text>L-cysteine + O2 = 3-sulfino-L-alanine + H(+)</text>
        <dbReference type="Rhea" id="RHEA:20441"/>
        <dbReference type="ChEBI" id="CHEBI:15378"/>
        <dbReference type="ChEBI" id="CHEBI:15379"/>
        <dbReference type="ChEBI" id="CHEBI:35235"/>
        <dbReference type="ChEBI" id="CHEBI:61085"/>
        <dbReference type="EC" id="1.13.11.20"/>
    </reaction>
    <physiologicalReaction direction="left-to-right" evidence="8">
        <dbReference type="Rhea" id="RHEA:20442"/>
    </physiologicalReaction>
</comment>
<keyword evidence="5" id="KW-0479">Metal-binding</keyword>
<comment type="similarity">
    <text evidence="3">Belongs to the peptidase S10 family.</text>
</comment>
<keyword evidence="10" id="KW-1185">Reference proteome</keyword>
<comment type="similarity">
    <text evidence="2">Belongs to the cysteine dioxygenase family.</text>
</comment>
<evidence type="ECO:0000256" key="6">
    <source>
        <dbReference type="ARBA" id="ARBA00023002"/>
    </source>
</evidence>
<dbReference type="PANTHER" id="PTHR11802">
    <property type="entry name" value="SERINE PROTEASE FAMILY S10 SERINE CARBOXYPEPTIDASE"/>
    <property type="match status" value="1"/>
</dbReference>
<evidence type="ECO:0000256" key="4">
    <source>
        <dbReference type="ARBA" id="ARBA00013133"/>
    </source>
</evidence>
<accession>A0A5J5AKL8</accession>
<dbReference type="GO" id="GO:0046872">
    <property type="term" value="F:metal ion binding"/>
    <property type="evidence" value="ECO:0007669"/>
    <property type="project" value="UniProtKB-KW"/>
</dbReference>
<evidence type="ECO:0000313" key="9">
    <source>
        <dbReference type="EMBL" id="KAA8530332.1"/>
    </source>
</evidence>
<dbReference type="InterPro" id="IPR011051">
    <property type="entry name" value="RmlC_Cupin_sf"/>
</dbReference>
<evidence type="ECO:0000256" key="5">
    <source>
        <dbReference type="ARBA" id="ARBA00022723"/>
    </source>
</evidence>
<dbReference type="InterPro" id="IPR012864">
    <property type="entry name" value="PCO/ADO"/>
</dbReference>
<dbReference type="Proteomes" id="UP000325577">
    <property type="component" value="Linkage Group LG2"/>
</dbReference>
<dbReference type="Gene3D" id="6.10.250.940">
    <property type="match status" value="1"/>
</dbReference>
<dbReference type="InterPro" id="IPR029058">
    <property type="entry name" value="AB_hydrolase_fold"/>
</dbReference>
<dbReference type="OrthoDB" id="443318at2759"/>
<proteinExistence type="inferred from homology"/>
<dbReference type="Gene3D" id="3.40.50.1820">
    <property type="entry name" value="alpha/beta hydrolase"/>
    <property type="match status" value="1"/>
</dbReference>
<dbReference type="FunFam" id="3.40.50.1820:FF:000211">
    <property type="entry name" value="Carboxypeptidase"/>
    <property type="match status" value="1"/>
</dbReference>
<evidence type="ECO:0000256" key="2">
    <source>
        <dbReference type="ARBA" id="ARBA00006622"/>
    </source>
</evidence>
<evidence type="ECO:0000256" key="1">
    <source>
        <dbReference type="ARBA" id="ARBA00001954"/>
    </source>
</evidence>
<reference evidence="9 10" key="1">
    <citation type="submission" date="2019-09" db="EMBL/GenBank/DDBJ databases">
        <title>A chromosome-level genome assembly of the Chinese tupelo Nyssa sinensis.</title>
        <authorList>
            <person name="Yang X."/>
            <person name="Kang M."/>
            <person name="Yang Y."/>
            <person name="Xiong H."/>
            <person name="Wang M."/>
            <person name="Zhang Z."/>
            <person name="Wang Z."/>
            <person name="Wu H."/>
            <person name="Ma T."/>
            <person name="Liu J."/>
            <person name="Xi Z."/>
        </authorList>
    </citation>
    <scope>NUCLEOTIDE SEQUENCE [LARGE SCALE GENOMIC DNA]</scope>
    <source>
        <strain evidence="9">J267</strain>
        <tissue evidence="9">Leaf</tissue>
    </source>
</reference>
<keyword evidence="6" id="KW-0560">Oxidoreductase</keyword>